<proteinExistence type="inferred from homology"/>
<dbReference type="GO" id="GO:0008237">
    <property type="term" value="F:metallopeptidase activity"/>
    <property type="evidence" value="ECO:0007669"/>
    <property type="project" value="InterPro"/>
</dbReference>
<dbReference type="AlphaFoldDB" id="A0A086CGE7"/>
<dbReference type="InterPro" id="IPR035068">
    <property type="entry name" value="TldD/PmbA_N"/>
</dbReference>
<comment type="caution">
    <text evidence="4">The sequence shown here is derived from an EMBL/GenBank/DDBJ whole genome shotgun (WGS) entry which is preliminary data.</text>
</comment>
<accession>A0A086CGE7</accession>
<protein>
    <submittedName>
        <fullName evidence="4">Putative Zn-dependent protease-like protein</fullName>
    </submittedName>
</protein>
<gene>
    <name evidence="4" type="ORF">ucyna2_00885</name>
</gene>
<sequence>MDIELQKLIDLALRKGASHAEVYQSKLKSDSAIFETNNLKRLENSQSEGIALRLWKEGSSGLAVAYGDFDSDKLVDQAIILSTLNNTEIIKPNYSHINLQPHQGEFIPTEQLIASGEDTIRQLRDIYIEAICSGEFIYSEQFTCLVNSVGLHCEYSKSLVNYYLELECSNGKDFLSVHDTKLTQGKIETQQIAKNILERLEWAKKTTSAPKGYIPVLFTPNGAAMLWNTVSEALNSKFVLEKTSPWSNKLQKQVMSNSLTISQNPRYKPHTIPFDDEGTVTQELSLIKKGDLQQFYSNLTSAKRLGIKSTGNGFRPNLKSYPTPVLINLIVEPGKENFKDLIKKLDYGIIVDLVLGEKIDISGDFSVNIDSGYSIQEGSINGRIKDTMITGNVYKILENIIGIANDSRWVNSTYAPSLLAEGLSVIN</sequence>
<feature type="domain" description="Metalloprotease TldD/E C-terminal" evidence="3">
    <location>
        <begin position="212"/>
        <end position="426"/>
    </location>
</feature>
<dbReference type="GO" id="GO:0006508">
    <property type="term" value="P:proteolysis"/>
    <property type="evidence" value="ECO:0007669"/>
    <property type="project" value="UniProtKB-KW"/>
</dbReference>
<keyword evidence="4" id="KW-0645">Protease</keyword>
<dbReference type="InterPro" id="IPR047657">
    <property type="entry name" value="PmbA"/>
</dbReference>
<dbReference type="Proteomes" id="UP000028922">
    <property type="component" value="Unassembled WGS sequence"/>
</dbReference>
<organism evidence="4 5">
    <name type="scientific">Candidatus Atelocyanobacterium thalassa isolate SIO64986</name>
    <dbReference type="NCBI Taxonomy" id="1527444"/>
    <lineage>
        <taxon>Bacteria</taxon>
        <taxon>Bacillati</taxon>
        <taxon>Cyanobacteriota</taxon>
        <taxon>Cyanophyceae</taxon>
        <taxon>Oscillatoriophycideae</taxon>
        <taxon>Chroococcales</taxon>
        <taxon>Aphanothecaceae</taxon>
        <taxon>Candidatus Atelocyanobacterium</taxon>
        <taxon>Candidatus Atelocyanobacterium thalassae</taxon>
    </lineage>
</organism>
<dbReference type="InterPro" id="IPR036059">
    <property type="entry name" value="TldD/PmbA_sf"/>
</dbReference>
<dbReference type="Pfam" id="PF19289">
    <property type="entry name" value="PmbA_TldD_3rd"/>
    <property type="match status" value="1"/>
</dbReference>
<evidence type="ECO:0000313" key="4">
    <source>
        <dbReference type="EMBL" id="KFF41261.1"/>
    </source>
</evidence>
<dbReference type="eggNOG" id="COG0312">
    <property type="taxonomic scope" value="Bacteria"/>
</dbReference>
<name>A0A086CGE7_9CHRO</name>
<dbReference type="Pfam" id="PF01523">
    <property type="entry name" value="PmbA_TldD_1st"/>
    <property type="match status" value="1"/>
</dbReference>
<reference evidence="4 5" key="1">
    <citation type="submission" date="2014-08" db="EMBL/GenBank/DDBJ databases">
        <title>Comparative genomics reveals surprising divergence of two closely related strains of uncultivated UCYN-A cyanobacteria.</title>
        <authorList>
            <person name="Bombar D."/>
            <person name="Heller P."/>
            <person name="Sanchez-Baracaldo P."/>
            <person name="Carter B.J."/>
            <person name="Zert J.P."/>
        </authorList>
    </citation>
    <scope>NUCLEOTIDE SEQUENCE [LARGE SCALE GENOMIC DNA]</scope>
</reference>
<dbReference type="PANTHER" id="PTHR43421">
    <property type="entry name" value="METALLOPROTEASE PMBA"/>
    <property type="match status" value="1"/>
</dbReference>
<dbReference type="PANTHER" id="PTHR43421:SF1">
    <property type="entry name" value="METALLOPROTEASE PMBA"/>
    <property type="match status" value="1"/>
</dbReference>
<dbReference type="InterPro" id="IPR002510">
    <property type="entry name" value="Metalloprtase-TldD/E_N"/>
</dbReference>
<evidence type="ECO:0000313" key="5">
    <source>
        <dbReference type="Proteomes" id="UP000028922"/>
    </source>
</evidence>
<feature type="domain" description="Metalloprotease TldD/E N-terminal" evidence="2">
    <location>
        <begin position="20"/>
        <end position="79"/>
    </location>
</feature>
<dbReference type="EMBL" id="JPSP01000010">
    <property type="protein sequence ID" value="KFF41261.1"/>
    <property type="molecule type" value="Genomic_DNA"/>
</dbReference>
<evidence type="ECO:0000259" key="3">
    <source>
        <dbReference type="Pfam" id="PF19289"/>
    </source>
</evidence>
<dbReference type="InterPro" id="IPR045569">
    <property type="entry name" value="Metalloprtase-TldD/E_C"/>
</dbReference>
<dbReference type="PATRIC" id="fig|1527444.3.peg.839"/>
<dbReference type="GO" id="GO:0005829">
    <property type="term" value="C:cytosol"/>
    <property type="evidence" value="ECO:0007669"/>
    <property type="project" value="TreeGrafter"/>
</dbReference>
<comment type="similarity">
    <text evidence="1">Belongs to the peptidase U62 family.</text>
</comment>
<evidence type="ECO:0000256" key="1">
    <source>
        <dbReference type="ARBA" id="ARBA00005836"/>
    </source>
</evidence>
<keyword evidence="4" id="KW-0378">Hydrolase</keyword>
<evidence type="ECO:0000259" key="2">
    <source>
        <dbReference type="Pfam" id="PF01523"/>
    </source>
</evidence>
<dbReference type="SUPFAM" id="SSF111283">
    <property type="entry name" value="Putative modulator of DNA gyrase, PmbA/TldD"/>
    <property type="match status" value="1"/>
</dbReference>
<dbReference type="Gene3D" id="3.30.2290.10">
    <property type="entry name" value="PmbA/TldD superfamily"/>
    <property type="match status" value="1"/>
</dbReference>